<accession>A0A645CL96</accession>
<evidence type="ECO:0000313" key="1">
    <source>
        <dbReference type="EMBL" id="MPM77697.1"/>
    </source>
</evidence>
<comment type="caution">
    <text evidence="1">The sequence shown here is derived from an EMBL/GenBank/DDBJ whole genome shotgun (WGS) entry which is preliminary data.</text>
</comment>
<name>A0A645CL96_9ZZZZ</name>
<sequence length="142" mass="16069">MKATTLPHLRAEAKRQLLNYRRNQSKIYRPAAMRAERGAVTGWQNAIDAARTYFRAADPVKERFMSRLFGLDAPLPRSQPTRARMIRLSLELSVSESTLYKWREDILEIVLYAAIEAGLAGLFGLRTSAPEDGAYTEGETHD</sequence>
<dbReference type="AlphaFoldDB" id="A0A645CL96"/>
<protein>
    <submittedName>
        <fullName evidence="1">Uncharacterized protein</fullName>
    </submittedName>
</protein>
<organism evidence="1">
    <name type="scientific">bioreactor metagenome</name>
    <dbReference type="NCBI Taxonomy" id="1076179"/>
    <lineage>
        <taxon>unclassified sequences</taxon>
        <taxon>metagenomes</taxon>
        <taxon>ecological metagenomes</taxon>
    </lineage>
</organism>
<gene>
    <name evidence="1" type="ORF">SDC9_124705</name>
</gene>
<dbReference type="EMBL" id="VSSQ01028115">
    <property type="protein sequence ID" value="MPM77697.1"/>
    <property type="molecule type" value="Genomic_DNA"/>
</dbReference>
<reference evidence="1" key="1">
    <citation type="submission" date="2019-08" db="EMBL/GenBank/DDBJ databases">
        <authorList>
            <person name="Kucharzyk K."/>
            <person name="Murdoch R.W."/>
            <person name="Higgins S."/>
            <person name="Loffler F."/>
        </authorList>
    </citation>
    <scope>NUCLEOTIDE SEQUENCE</scope>
</reference>
<proteinExistence type="predicted"/>